<dbReference type="RefSeq" id="WP_329081372.1">
    <property type="nucleotide sequence ID" value="NZ_CP109495.1"/>
</dbReference>
<gene>
    <name evidence="4" type="ORF">OG442_36535</name>
</gene>
<protein>
    <submittedName>
        <fullName evidence="4">Excalibur calcium-binding domain-containing protein</fullName>
    </submittedName>
</protein>
<dbReference type="InterPro" id="IPR008613">
    <property type="entry name" value="Excalibur_Ca-bd_domain"/>
</dbReference>
<feature type="compositionally biased region" description="Gly residues" evidence="1">
    <location>
        <begin position="115"/>
        <end position="129"/>
    </location>
</feature>
<keyword evidence="5" id="KW-1185">Reference proteome</keyword>
<keyword evidence="2" id="KW-0812">Transmembrane</keyword>
<feature type="transmembrane region" description="Helical" evidence="2">
    <location>
        <begin position="32"/>
        <end position="50"/>
    </location>
</feature>
<keyword evidence="2" id="KW-1133">Transmembrane helix</keyword>
<keyword evidence="2" id="KW-0472">Membrane</keyword>
<evidence type="ECO:0000256" key="1">
    <source>
        <dbReference type="SAM" id="MobiDB-lite"/>
    </source>
</evidence>
<evidence type="ECO:0000313" key="5">
    <source>
        <dbReference type="Proteomes" id="UP001432209"/>
    </source>
</evidence>
<evidence type="ECO:0000256" key="2">
    <source>
        <dbReference type="SAM" id="Phobius"/>
    </source>
</evidence>
<dbReference type="SMART" id="SM00894">
    <property type="entry name" value="Excalibur"/>
    <property type="match status" value="1"/>
</dbReference>
<sequence length="169" mass="16461">MSFSPPGAPGPNPYVGPPTPPPGRPKWTRKRVLLPLLAVLFLLGVGIGAADDTAGTKNAAAAKPAPAATVTTTATATPEPAVTETVTATPEPAPTVTKTKTVRVTVAPAADDNGDSGGAGGSDTGGSGGASTHYPNCTAVRAAGAAPIRSGDPGYGAHLDRDGDGIACE</sequence>
<feature type="compositionally biased region" description="Pro residues" evidence="1">
    <location>
        <begin position="1"/>
        <end position="24"/>
    </location>
</feature>
<evidence type="ECO:0000259" key="3">
    <source>
        <dbReference type="SMART" id="SM00894"/>
    </source>
</evidence>
<dbReference type="Proteomes" id="UP001432209">
    <property type="component" value="Chromosome"/>
</dbReference>
<evidence type="ECO:0000313" key="4">
    <source>
        <dbReference type="EMBL" id="WUX56594.1"/>
    </source>
</evidence>
<feature type="domain" description="Excalibur calcium-binding" evidence="3">
    <location>
        <begin position="133"/>
        <end position="169"/>
    </location>
</feature>
<proteinExistence type="predicted"/>
<feature type="region of interest" description="Disordered" evidence="1">
    <location>
        <begin position="60"/>
        <end position="169"/>
    </location>
</feature>
<reference evidence="4" key="1">
    <citation type="submission" date="2022-10" db="EMBL/GenBank/DDBJ databases">
        <title>The complete genomes of actinobacterial strains from the NBC collection.</title>
        <authorList>
            <person name="Joergensen T.S."/>
            <person name="Alvarez Arevalo M."/>
            <person name="Sterndorff E.B."/>
            <person name="Faurdal D."/>
            <person name="Vuksanovic O."/>
            <person name="Mourched A.-S."/>
            <person name="Charusanti P."/>
            <person name="Shaw S."/>
            <person name="Blin K."/>
            <person name="Weber T."/>
        </authorList>
    </citation>
    <scope>NUCLEOTIDE SEQUENCE</scope>
    <source>
        <strain evidence="4">NBC_01432</strain>
    </source>
</reference>
<accession>A0ABZ2ADT3</accession>
<feature type="compositionally biased region" description="Basic and acidic residues" evidence="1">
    <location>
        <begin position="158"/>
        <end position="169"/>
    </location>
</feature>
<dbReference type="EMBL" id="CP109495">
    <property type="protein sequence ID" value="WUX56594.1"/>
    <property type="molecule type" value="Genomic_DNA"/>
</dbReference>
<name>A0ABZ2ADT3_STRNV</name>
<feature type="region of interest" description="Disordered" evidence="1">
    <location>
        <begin position="1"/>
        <end position="25"/>
    </location>
</feature>
<feature type="compositionally biased region" description="Low complexity" evidence="1">
    <location>
        <begin position="60"/>
        <end position="111"/>
    </location>
</feature>
<dbReference type="Pfam" id="PF05901">
    <property type="entry name" value="Excalibur"/>
    <property type="match status" value="1"/>
</dbReference>
<organism evidence="4 5">
    <name type="scientific">Streptomyces niveus</name>
    <name type="common">Streptomyces spheroides</name>
    <dbReference type="NCBI Taxonomy" id="193462"/>
    <lineage>
        <taxon>Bacteria</taxon>
        <taxon>Bacillati</taxon>
        <taxon>Actinomycetota</taxon>
        <taxon>Actinomycetes</taxon>
        <taxon>Kitasatosporales</taxon>
        <taxon>Streptomycetaceae</taxon>
        <taxon>Streptomyces</taxon>
    </lineage>
</organism>